<evidence type="ECO:0000313" key="1">
    <source>
        <dbReference type="EMBL" id="KAJ9068709.1"/>
    </source>
</evidence>
<evidence type="ECO:0000313" key="2">
    <source>
        <dbReference type="Proteomes" id="UP001165960"/>
    </source>
</evidence>
<dbReference type="Proteomes" id="UP001165960">
    <property type="component" value="Unassembled WGS sequence"/>
</dbReference>
<keyword evidence="2" id="KW-1185">Reference proteome</keyword>
<gene>
    <name evidence="1" type="ORF">DSO57_1025944</name>
</gene>
<proteinExistence type="predicted"/>
<organism evidence="1 2">
    <name type="scientific">Entomophthora muscae</name>
    <dbReference type="NCBI Taxonomy" id="34485"/>
    <lineage>
        <taxon>Eukaryota</taxon>
        <taxon>Fungi</taxon>
        <taxon>Fungi incertae sedis</taxon>
        <taxon>Zoopagomycota</taxon>
        <taxon>Entomophthoromycotina</taxon>
        <taxon>Entomophthoromycetes</taxon>
        <taxon>Entomophthorales</taxon>
        <taxon>Entomophthoraceae</taxon>
        <taxon>Entomophthora</taxon>
    </lineage>
</organism>
<sequence length="95" mass="10406">MNLLMKKDADIAYDESDDVSDSESEDKDEKKKPSHSKQKPRRRQAKETSVNGSSDDDKKTEQACAMPSAGKQLGVAWESNGQNSGYNAKPSSPSK</sequence>
<protein>
    <submittedName>
        <fullName evidence="1">Uncharacterized protein</fullName>
    </submittedName>
</protein>
<name>A0ACC2T233_9FUNG</name>
<accession>A0ACC2T233</accession>
<dbReference type="EMBL" id="QTSX02003699">
    <property type="protein sequence ID" value="KAJ9068709.1"/>
    <property type="molecule type" value="Genomic_DNA"/>
</dbReference>
<reference evidence="1" key="1">
    <citation type="submission" date="2022-04" db="EMBL/GenBank/DDBJ databases">
        <title>Genome of the entomopathogenic fungus Entomophthora muscae.</title>
        <authorList>
            <person name="Elya C."/>
            <person name="Lovett B.R."/>
            <person name="Lee E."/>
            <person name="Macias A.M."/>
            <person name="Hajek A.E."/>
            <person name="De Bivort B.L."/>
            <person name="Kasson M.T."/>
            <person name="De Fine Licht H.H."/>
            <person name="Stajich J.E."/>
        </authorList>
    </citation>
    <scope>NUCLEOTIDE SEQUENCE</scope>
    <source>
        <strain evidence="1">Berkeley</strain>
    </source>
</reference>
<comment type="caution">
    <text evidence="1">The sequence shown here is derived from an EMBL/GenBank/DDBJ whole genome shotgun (WGS) entry which is preliminary data.</text>
</comment>